<keyword evidence="7" id="KW-1185">Reference proteome</keyword>
<accession>A0A8T0Q015</accession>
<keyword evidence="4" id="KW-0708">Seed storage protein</keyword>
<feature type="chain" id="PRO_5035770611" evidence="5">
    <location>
        <begin position="22"/>
        <end position="222"/>
    </location>
</feature>
<reference evidence="6" key="1">
    <citation type="submission" date="2020-05" db="EMBL/GenBank/DDBJ databases">
        <title>WGS assembly of Panicum virgatum.</title>
        <authorList>
            <person name="Lovell J.T."/>
            <person name="Jenkins J."/>
            <person name="Shu S."/>
            <person name="Juenger T.E."/>
            <person name="Schmutz J."/>
        </authorList>
    </citation>
    <scope>NUCLEOTIDE SEQUENCE</scope>
    <source>
        <strain evidence="6">AP13</strain>
    </source>
</reference>
<feature type="signal peptide" evidence="5">
    <location>
        <begin position="1"/>
        <end position="21"/>
    </location>
</feature>
<dbReference type="PANTHER" id="PTHR48244:SF3">
    <property type="entry name" value="22 KDA ALPHA-ZEIN 8"/>
    <property type="match status" value="1"/>
</dbReference>
<evidence type="ECO:0000313" key="6">
    <source>
        <dbReference type="EMBL" id="KAG2563644.1"/>
    </source>
</evidence>
<dbReference type="Pfam" id="PF01559">
    <property type="entry name" value="Zein"/>
    <property type="match status" value="1"/>
</dbReference>
<protein>
    <submittedName>
        <fullName evidence="6">Uncharacterized protein</fullName>
    </submittedName>
</protein>
<dbReference type="OrthoDB" id="688966at2759"/>
<dbReference type="InterPro" id="IPR002530">
    <property type="entry name" value="Zein"/>
</dbReference>
<comment type="caution">
    <text evidence="6">The sequence shown here is derived from an EMBL/GenBank/DDBJ whole genome shotgun (WGS) entry which is preliminary data.</text>
</comment>
<organism evidence="6 7">
    <name type="scientific">Panicum virgatum</name>
    <name type="common">Blackwell switchgrass</name>
    <dbReference type="NCBI Taxonomy" id="38727"/>
    <lineage>
        <taxon>Eukaryota</taxon>
        <taxon>Viridiplantae</taxon>
        <taxon>Streptophyta</taxon>
        <taxon>Embryophyta</taxon>
        <taxon>Tracheophyta</taxon>
        <taxon>Spermatophyta</taxon>
        <taxon>Magnoliopsida</taxon>
        <taxon>Liliopsida</taxon>
        <taxon>Poales</taxon>
        <taxon>Poaceae</taxon>
        <taxon>PACMAD clade</taxon>
        <taxon>Panicoideae</taxon>
        <taxon>Panicodae</taxon>
        <taxon>Paniceae</taxon>
        <taxon>Panicinae</taxon>
        <taxon>Panicum</taxon>
        <taxon>Panicum sect. Hiantes</taxon>
    </lineage>
</organism>
<dbReference type="InterPro" id="IPR052508">
    <property type="entry name" value="Maize_Zein_Storage"/>
</dbReference>
<dbReference type="AlphaFoldDB" id="A0A8T0Q015"/>
<evidence type="ECO:0000256" key="1">
    <source>
        <dbReference type="ARBA" id="ARBA00005777"/>
    </source>
</evidence>
<keyword evidence="2 5" id="KW-0732">Signal</keyword>
<dbReference type="EMBL" id="CM029051">
    <property type="protein sequence ID" value="KAG2563644.1"/>
    <property type="molecule type" value="Genomic_DNA"/>
</dbReference>
<evidence type="ECO:0000256" key="5">
    <source>
        <dbReference type="SAM" id="SignalP"/>
    </source>
</evidence>
<evidence type="ECO:0000256" key="3">
    <source>
        <dbReference type="ARBA" id="ARBA00022761"/>
    </source>
</evidence>
<dbReference type="PANTHER" id="PTHR48244">
    <property type="entry name" value="ZEIN-ALPHA A20-RELATED"/>
    <property type="match status" value="1"/>
</dbReference>
<comment type="similarity">
    <text evidence="1">Belongs to the zein family.</text>
</comment>
<dbReference type="Proteomes" id="UP000823388">
    <property type="component" value="Chromosome 8K"/>
</dbReference>
<proteinExistence type="inferred from homology"/>
<dbReference type="GO" id="GO:0045735">
    <property type="term" value="F:nutrient reservoir activity"/>
    <property type="evidence" value="ECO:0007669"/>
    <property type="project" value="UniProtKB-KW"/>
</dbReference>
<evidence type="ECO:0000256" key="2">
    <source>
        <dbReference type="ARBA" id="ARBA00022729"/>
    </source>
</evidence>
<sequence length="222" mass="23929">MATKIFALLALLAVSVSAATAVFVPQCSLASTAATIPQYIPQVTAVGFENPIFQSYRLQQALTSSIIASALWQQQSSAHLTVQSIVAQQQLHQLSPAFNQLAIANPAAYLQQQQLFQALNQLAVANTAAYLQQQQLFQALNQLAVANIVAYSQQQMSSFNQLAIASPAAILQQQLLTLNPLAAVNPTAFLQQQQQQLLQLNQLAATNPAAYWQQPIVAGSLF</sequence>
<name>A0A8T0Q015_PANVG</name>
<keyword evidence="3" id="KW-0758">Storage protein</keyword>
<evidence type="ECO:0000256" key="4">
    <source>
        <dbReference type="ARBA" id="ARBA00023129"/>
    </source>
</evidence>
<gene>
    <name evidence="6" type="ORF">PVAP13_8KG278522</name>
</gene>
<evidence type="ECO:0000313" key="7">
    <source>
        <dbReference type="Proteomes" id="UP000823388"/>
    </source>
</evidence>